<feature type="domain" description="Gfo/Idh/MocA-like oxidoreductase N-terminal" evidence="3">
    <location>
        <begin position="14"/>
        <end position="131"/>
    </location>
</feature>
<keyword evidence="6" id="KW-1185">Reference proteome</keyword>
<gene>
    <name evidence="5" type="ORF">QIS96_30835</name>
</gene>
<evidence type="ECO:0000256" key="1">
    <source>
        <dbReference type="ARBA" id="ARBA00010928"/>
    </source>
</evidence>
<accession>A0ABT6SJ26</accession>
<dbReference type="Proteomes" id="UP001223978">
    <property type="component" value="Unassembled WGS sequence"/>
</dbReference>
<evidence type="ECO:0000313" key="6">
    <source>
        <dbReference type="Proteomes" id="UP001223978"/>
    </source>
</evidence>
<dbReference type="PANTHER" id="PTHR22604">
    <property type="entry name" value="OXIDOREDUCTASES"/>
    <property type="match status" value="1"/>
</dbReference>
<keyword evidence="2" id="KW-0560">Oxidoreductase</keyword>
<organism evidence="5 6">
    <name type="scientific">Streptomyces cavernicola</name>
    <dbReference type="NCBI Taxonomy" id="3043613"/>
    <lineage>
        <taxon>Bacteria</taxon>
        <taxon>Bacillati</taxon>
        <taxon>Actinomycetota</taxon>
        <taxon>Actinomycetes</taxon>
        <taxon>Kitasatosporales</taxon>
        <taxon>Streptomycetaceae</taxon>
        <taxon>Streptomyces</taxon>
    </lineage>
</organism>
<sequence length="338" mass="35065">MPGLGGGTAVSGPVRIGVLGCADIARRRMLPAMAASPEVTLAAVASRDAARARRTAQDFGCAAVHGYEALLRRDDIDAVYLPLPAALHAEWAGAALDAGKHVLAEKPLTTRAASTRELVARAGRAGLALMENVMFVHHAQHAAVRALLDDGALGELRAFQAAFAVPRRPDGDIRLDPALGGGALWDTGVYPVRAALHLLNEPLSVAGAVLARGRGDQVDTSGTALLRTAGGVAVQLSFGLDHSYRSAYEIWGSQGRLTVEPAFTPPAGHAPRIVLQRQGGTEEFVLDPDDQVRHTVEAFAAAVRSGAPADPACVEQADLLDAIREAAAGGPRGGARHG</sequence>
<dbReference type="SUPFAM" id="SSF55347">
    <property type="entry name" value="Glyceraldehyde-3-phosphate dehydrogenase-like, C-terminal domain"/>
    <property type="match status" value="1"/>
</dbReference>
<dbReference type="Gene3D" id="3.40.50.720">
    <property type="entry name" value="NAD(P)-binding Rossmann-like Domain"/>
    <property type="match status" value="1"/>
</dbReference>
<dbReference type="EMBL" id="JASCIQ010000042">
    <property type="protein sequence ID" value="MDI3408201.1"/>
    <property type="molecule type" value="Genomic_DNA"/>
</dbReference>
<name>A0ABT6SJ26_9ACTN</name>
<dbReference type="Gene3D" id="3.30.360.10">
    <property type="entry name" value="Dihydrodipicolinate Reductase, domain 2"/>
    <property type="match status" value="1"/>
</dbReference>
<evidence type="ECO:0000256" key="2">
    <source>
        <dbReference type="ARBA" id="ARBA00023002"/>
    </source>
</evidence>
<proteinExistence type="inferred from homology"/>
<dbReference type="Pfam" id="PF01408">
    <property type="entry name" value="GFO_IDH_MocA"/>
    <property type="match status" value="1"/>
</dbReference>
<reference evidence="5 6" key="1">
    <citation type="submission" date="2023-05" db="EMBL/GenBank/DDBJ databases">
        <title>Draft genome sequence of Streptomyces sp. B-S-A6 isolated from a cave soil in Thailand.</title>
        <authorList>
            <person name="Chamroensaksri N."/>
            <person name="Muangham S."/>
        </authorList>
    </citation>
    <scope>NUCLEOTIDE SEQUENCE [LARGE SCALE GENOMIC DNA]</scope>
    <source>
        <strain evidence="5 6">B-S-A6</strain>
    </source>
</reference>
<feature type="domain" description="GFO/IDH/MocA-like oxidoreductase" evidence="4">
    <location>
        <begin position="142"/>
        <end position="257"/>
    </location>
</feature>
<dbReference type="SUPFAM" id="SSF51735">
    <property type="entry name" value="NAD(P)-binding Rossmann-fold domains"/>
    <property type="match status" value="1"/>
</dbReference>
<evidence type="ECO:0000313" key="5">
    <source>
        <dbReference type="EMBL" id="MDI3408201.1"/>
    </source>
</evidence>
<evidence type="ECO:0000259" key="3">
    <source>
        <dbReference type="Pfam" id="PF01408"/>
    </source>
</evidence>
<comment type="caution">
    <text evidence="5">The sequence shown here is derived from an EMBL/GenBank/DDBJ whole genome shotgun (WGS) entry which is preliminary data.</text>
</comment>
<dbReference type="InterPro" id="IPR000683">
    <property type="entry name" value="Gfo/Idh/MocA-like_OxRdtase_N"/>
</dbReference>
<dbReference type="InterPro" id="IPR050984">
    <property type="entry name" value="Gfo/Idh/MocA_domain"/>
</dbReference>
<protein>
    <submittedName>
        <fullName evidence="5">Gfo/Idh/MocA family oxidoreductase</fullName>
    </submittedName>
</protein>
<dbReference type="PANTHER" id="PTHR22604:SF105">
    <property type="entry name" value="TRANS-1,2-DIHYDROBENZENE-1,2-DIOL DEHYDROGENASE"/>
    <property type="match status" value="1"/>
</dbReference>
<evidence type="ECO:0000259" key="4">
    <source>
        <dbReference type="Pfam" id="PF22725"/>
    </source>
</evidence>
<dbReference type="InterPro" id="IPR055170">
    <property type="entry name" value="GFO_IDH_MocA-like_dom"/>
</dbReference>
<dbReference type="RefSeq" id="WP_282546110.1">
    <property type="nucleotide sequence ID" value="NZ_JASCIQ010000042.1"/>
</dbReference>
<comment type="similarity">
    <text evidence="1">Belongs to the Gfo/Idh/MocA family.</text>
</comment>
<dbReference type="InterPro" id="IPR036291">
    <property type="entry name" value="NAD(P)-bd_dom_sf"/>
</dbReference>
<dbReference type="Pfam" id="PF22725">
    <property type="entry name" value="GFO_IDH_MocA_C3"/>
    <property type="match status" value="1"/>
</dbReference>